<organism evidence="1 2">
    <name type="scientific">Fischerella muscicola CCMEE 5323</name>
    <dbReference type="NCBI Taxonomy" id="2019572"/>
    <lineage>
        <taxon>Bacteria</taxon>
        <taxon>Bacillati</taxon>
        <taxon>Cyanobacteriota</taxon>
        <taxon>Cyanophyceae</taxon>
        <taxon>Nostocales</taxon>
        <taxon>Hapalosiphonaceae</taxon>
        <taxon>Fischerella</taxon>
    </lineage>
</organism>
<keyword evidence="2" id="KW-1185">Reference proteome</keyword>
<protein>
    <submittedName>
        <fullName evidence="1">Uncharacterized protein</fullName>
    </submittedName>
</protein>
<dbReference type="Proteomes" id="UP000235036">
    <property type="component" value="Unassembled WGS sequence"/>
</dbReference>
<sequence>MIDVLKIGKQKSSTNRKLVFFCCVCPENLIWQKFKLYFSKTAGNAFACVPALLTFSAAKKSIDKKLAVQAFHLDYNCLLLLV</sequence>
<evidence type="ECO:0000313" key="2">
    <source>
        <dbReference type="Proteomes" id="UP000235036"/>
    </source>
</evidence>
<evidence type="ECO:0000313" key="1">
    <source>
        <dbReference type="EMBL" id="PLZ88325.1"/>
    </source>
</evidence>
<accession>A0A2N6K166</accession>
<reference evidence="1 2" key="1">
    <citation type="submission" date="2017-08" db="EMBL/GenBank/DDBJ databases">
        <title>Genomes of Fischerella (Mastigocladus) sp. strains.</title>
        <authorList>
            <person name="Miller S.R."/>
        </authorList>
    </citation>
    <scope>NUCLEOTIDE SEQUENCE [LARGE SCALE GENOMIC DNA]</scope>
    <source>
        <strain evidence="1 2">CCMEE 5323</strain>
    </source>
</reference>
<gene>
    <name evidence="1" type="ORF">CEN44_15695</name>
</gene>
<proteinExistence type="predicted"/>
<comment type="caution">
    <text evidence="1">The sequence shown here is derived from an EMBL/GenBank/DDBJ whole genome shotgun (WGS) entry which is preliminary data.</text>
</comment>
<name>A0A2N6K166_FISMU</name>
<dbReference type="AlphaFoldDB" id="A0A2N6K166"/>
<dbReference type="EMBL" id="NRQW01000345">
    <property type="protein sequence ID" value="PLZ88325.1"/>
    <property type="molecule type" value="Genomic_DNA"/>
</dbReference>